<dbReference type="HAMAP" id="MF_01471">
    <property type="entry name" value="Cas2"/>
    <property type="match status" value="1"/>
</dbReference>
<dbReference type="NCBIfam" id="TIGR01573">
    <property type="entry name" value="cas2"/>
    <property type="match status" value="1"/>
</dbReference>
<comment type="similarity">
    <text evidence="2 9">Belongs to the CRISPR-associated endoribonuclease Cas2 protein family.</text>
</comment>
<keyword evidence="6 9" id="KW-0378">Hydrolase</keyword>
<evidence type="ECO:0000256" key="4">
    <source>
        <dbReference type="ARBA" id="ARBA00022723"/>
    </source>
</evidence>
<sequence>MKYQNMRLLCMFDLPMETTVDKRQYRIFRKELIRNGFVMLQYSVYYRTIPNRSAGKKYKNALQKFLPNNGEIRLLAVSEKQFDDMQILVGQKSHQEILVGNKKLVAI</sequence>
<reference evidence="10 11" key="1">
    <citation type="journal article" date="2019" name="Int. J. Syst. Evol. Microbiol.">
        <title>Lactobacillus salitolerans sp. nov., a novel lactic acid bacterium isolated from spent mushroom substrates.</title>
        <authorList>
            <person name="Tohno M."/>
            <person name="Tanizawa Y."/>
            <person name="Kojima Y."/>
            <person name="Sakamoto M."/>
            <person name="Nakamura Y."/>
            <person name="Ohkuma M."/>
            <person name="Kobayashi H."/>
        </authorList>
    </citation>
    <scope>NUCLEOTIDE SEQUENCE [LARGE SCALE GENOMIC DNA]</scope>
    <source>
        <strain evidence="10 11">YK43</strain>
    </source>
</reference>
<feature type="binding site" evidence="9">
    <location>
        <position position="13"/>
    </location>
    <ligand>
        <name>Mg(2+)</name>
        <dbReference type="ChEBI" id="CHEBI:18420"/>
        <note>catalytic</note>
    </ligand>
</feature>
<keyword evidence="4 9" id="KW-0479">Metal-binding</keyword>
<accession>A0A401IRX1</accession>
<keyword evidence="7 9" id="KW-0460">Magnesium</keyword>
<comment type="function">
    <text evidence="9">CRISPR (clustered regularly interspaced short palindromic repeat), is an adaptive immune system that provides protection against mobile genetic elements (viruses, transposable elements and conjugative plasmids). CRISPR clusters contain sequences complementary to antecedent mobile elements and target invading nucleic acids. CRISPR clusters are transcribed and processed into CRISPR RNA (crRNA). Functions as a ssRNA-specific endoribonuclease. Involved in the integration of spacer DNA into the CRISPR cassette.</text>
</comment>
<keyword evidence="8 9" id="KW-0051">Antiviral defense</keyword>
<comment type="caution">
    <text evidence="10">The sequence shown here is derived from an EMBL/GenBank/DDBJ whole genome shotgun (WGS) entry which is preliminary data.</text>
</comment>
<evidence type="ECO:0000313" key="11">
    <source>
        <dbReference type="Proteomes" id="UP000286848"/>
    </source>
</evidence>
<dbReference type="Proteomes" id="UP000286848">
    <property type="component" value="Unassembled WGS sequence"/>
</dbReference>
<dbReference type="Pfam" id="PF09827">
    <property type="entry name" value="CRISPR_Cas2"/>
    <property type="match status" value="1"/>
</dbReference>
<dbReference type="GO" id="GO:0004521">
    <property type="term" value="F:RNA endonuclease activity"/>
    <property type="evidence" value="ECO:0007669"/>
    <property type="project" value="InterPro"/>
</dbReference>
<dbReference type="EMBL" id="BFFP01000008">
    <property type="protein sequence ID" value="GBG94281.1"/>
    <property type="molecule type" value="Genomic_DNA"/>
</dbReference>
<name>A0A401IRX1_9LACO</name>
<comment type="subunit">
    <text evidence="9">Homodimer, forms a heterotetramer with a Cas1 homodimer.</text>
</comment>
<dbReference type="AlphaFoldDB" id="A0A401IRX1"/>
<evidence type="ECO:0000256" key="3">
    <source>
        <dbReference type="ARBA" id="ARBA00022722"/>
    </source>
</evidence>
<keyword evidence="5 9" id="KW-0255">Endonuclease</keyword>
<comment type="cofactor">
    <cofactor evidence="1 9">
        <name>Mg(2+)</name>
        <dbReference type="ChEBI" id="CHEBI:18420"/>
    </cofactor>
</comment>
<evidence type="ECO:0000256" key="6">
    <source>
        <dbReference type="ARBA" id="ARBA00022801"/>
    </source>
</evidence>
<dbReference type="GO" id="GO:0016787">
    <property type="term" value="F:hydrolase activity"/>
    <property type="evidence" value="ECO:0007669"/>
    <property type="project" value="UniProtKB-KW"/>
</dbReference>
<dbReference type="GO" id="GO:0051607">
    <property type="term" value="P:defense response to virus"/>
    <property type="evidence" value="ECO:0007669"/>
    <property type="project" value="UniProtKB-UniRule"/>
</dbReference>
<evidence type="ECO:0000256" key="2">
    <source>
        <dbReference type="ARBA" id="ARBA00009959"/>
    </source>
</evidence>
<evidence type="ECO:0000256" key="7">
    <source>
        <dbReference type="ARBA" id="ARBA00022842"/>
    </source>
</evidence>
<organism evidence="10 11">
    <name type="scientific">Ligilactobacillus salitolerans</name>
    <dbReference type="NCBI Taxonomy" id="1808352"/>
    <lineage>
        <taxon>Bacteria</taxon>
        <taxon>Bacillati</taxon>
        <taxon>Bacillota</taxon>
        <taxon>Bacilli</taxon>
        <taxon>Lactobacillales</taxon>
        <taxon>Lactobacillaceae</taxon>
        <taxon>Ligilactobacillus</taxon>
    </lineage>
</organism>
<evidence type="ECO:0000256" key="8">
    <source>
        <dbReference type="ARBA" id="ARBA00023118"/>
    </source>
</evidence>
<evidence type="ECO:0000256" key="5">
    <source>
        <dbReference type="ARBA" id="ARBA00022759"/>
    </source>
</evidence>
<dbReference type="SUPFAM" id="SSF143430">
    <property type="entry name" value="TTP0101/SSO1404-like"/>
    <property type="match status" value="1"/>
</dbReference>
<gene>
    <name evidence="9" type="primary">cas2</name>
    <name evidence="10" type="ORF">LFYK43_07400</name>
</gene>
<dbReference type="InterPro" id="IPR021127">
    <property type="entry name" value="CRISPR_associated_Cas2"/>
</dbReference>
<dbReference type="GO" id="GO:0043571">
    <property type="term" value="P:maintenance of CRISPR repeat elements"/>
    <property type="evidence" value="ECO:0007669"/>
    <property type="project" value="UniProtKB-UniRule"/>
</dbReference>
<proteinExistence type="inferred from homology"/>
<dbReference type="Gene3D" id="3.30.70.240">
    <property type="match status" value="1"/>
</dbReference>
<keyword evidence="3 9" id="KW-0540">Nuclease</keyword>
<keyword evidence="11" id="KW-1185">Reference proteome</keyword>
<protein>
    <recommendedName>
        <fullName evidence="9">CRISPR-associated endoribonuclease Cas2</fullName>
        <ecNumber evidence="9">3.1.-.-</ecNumber>
    </recommendedName>
</protein>
<dbReference type="InterPro" id="IPR019199">
    <property type="entry name" value="Virulence_VapD/CRISPR_Cas2"/>
</dbReference>
<evidence type="ECO:0000256" key="9">
    <source>
        <dbReference type="HAMAP-Rule" id="MF_01471"/>
    </source>
</evidence>
<evidence type="ECO:0000256" key="1">
    <source>
        <dbReference type="ARBA" id="ARBA00001946"/>
    </source>
</evidence>
<evidence type="ECO:0000313" key="10">
    <source>
        <dbReference type="EMBL" id="GBG94281.1"/>
    </source>
</evidence>
<dbReference type="EC" id="3.1.-.-" evidence="9"/>
<dbReference type="GO" id="GO:0046872">
    <property type="term" value="F:metal ion binding"/>
    <property type="evidence" value="ECO:0007669"/>
    <property type="project" value="UniProtKB-UniRule"/>
</dbReference>